<comment type="caution">
    <text evidence="2">The sequence shown here is derived from an EMBL/GenBank/DDBJ whole genome shotgun (WGS) entry which is preliminary data.</text>
</comment>
<dbReference type="InterPro" id="IPR014867">
    <property type="entry name" value="Spore_coat_CotH_CotH2/3/7"/>
</dbReference>
<accession>A0A1Y2D9K7</accession>
<proteinExistence type="predicted"/>
<dbReference type="PANTHER" id="PTHR40050:SF1">
    <property type="entry name" value="INNER SPORE COAT PROTEIN H"/>
    <property type="match status" value="1"/>
</dbReference>
<gene>
    <name evidence="2" type="ORF">LY90DRAFT_455450</name>
</gene>
<sequence>MKFNKFLNLLLFITTQALLIKAENVTFKVMTVNGKPLLNINGHQYEMKLDKYPLYKVNIDIDTFPVHYNYIVKYDDDDNTEAEEFVRIRNQNDESLNEFFNRSITVKEHPELPRAYDAFPYFKQSKLYDDNFVATLIVQCDEDQLNALYEDTETKEKIPAVVIYASPYTVKTFSEAELALSGQSTRGAPKLSYKIKNLKYGSKELYNRSSIKLRAEHMDYSYIRDKIYGDLMNSLGVPTAQNTFARLFINGRDIGFFDLSDDITNSRYLRETFNNGEKYDSNVENPVYKADCDESDGIYGDLGYYGDDVQHDMYLIYSYKGDDKIQSREDHIAQDLIPLLKEIDDYRNGQAEDFSIDKETFLKSMVMEYIGGAIDNYWNKPGNYYLYKDNSKNLWYFHDADFHYSFGINTEEDLMLNTPLSEYPPKVAEKIERERAPLDALLDRPEHKTYFEKVIERLLKTSFNPKALFPRLDSLVELIREDVQWDVSISPKENPNPTNENTLVEDLEVFDRETKSERAEGYFGGYNIRYFIKTKAELVAKELNLQIPNQYENDLGVVEAPRAFADITDISSSSSSSIKQSSWNMAMTFIILLLFLLHYY</sequence>
<protein>
    <recommendedName>
        <fullName evidence="4">Coth-domain-containing protein</fullName>
    </recommendedName>
</protein>
<dbReference type="Pfam" id="PF08757">
    <property type="entry name" value="CotH"/>
    <property type="match status" value="1"/>
</dbReference>
<reference evidence="2 3" key="1">
    <citation type="submission" date="2016-08" db="EMBL/GenBank/DDBJ databases">
        <title>A Parts List for Fungal Cellulosomes Revealed by Comparative Genomics.</title>
        <authorList>
            <consortium name="DOE Joint Genome Institute"/>
            <person name="Haitjema C.H."/>
            <person name="Gilmore S.P."/>
            <person name="Henske J.K."/>
            <person name="Solomon K.V."/>
            <person name="De Groot R."/>
            <person name="Kuo A."/>
            <person name="Mondo S.J."/>
            <person name="Salamov A.A."/>
            <person name="Labutti K."/>
            <person name="Zhao Z."/>
            <person name="Chiniquy J."/>
            <person name="Barry K."/>
            <person name="Brewer H.M."/>
            <person name="Purvine S.O."/>
            <person name="Wright A.T."/>
            <person name="Boxma B."/>
            <person name="Van Alen T."/>
            <person name="Hackstein J.H."/>
            <person name="Baker S.E."/>
            <person name="Grigoriev I.V."/>
            <person name="O'Malley M.A."/>
        </authorList>
    </citation>
    <scope>NUCLEOTIDE SEQUENCE [LARGE SCALE GENOMIC DNA]</scope>
    <source>
        <strain evidence="2 3">G1</strain>
    </source>
</reference>
<evidence type="ECO:0000256" key="1">
    <source>
        <dbReference type="SAM" id="SignalP"/>
    </source>
</evidence>
<keyword evidence="1" id="KW-0732">Signal</keyword>
<organism evidence="2 3">
    <name type="scientific">Neocallimastix californiae</name>
    <dbReference type="NCBI Taxonomy" id="1754190"/>
    <lineage>
        <taxon>Eukaryota</taxon>
        <taxon>Fungi</taxon>
        <taxon>Fungi incertae sedis</taxon>
        <taxon>Chytridiomycota</taxon>
        <taxon>Chytridiomycota incertae sedis</taxon>
        <taxon>Neocallimastigomycetes</taxon>
        <taxon>Neocallimastigales</taxon>
        <taxon>Neocallimastigaceae</taxon>
        <taxon>Neocallimastix</taxon>
    </lineage>
</organism>
<keyword evidence="3" id="KW-1185">Reference proteome</keyword>
<evidence type="ECO:0008006" key="4">
    <source>
        <dbReference type="Google" id="ProtNLM"/>
    </source>
</evidence>
<dbReference type="AlphaFoldDB" id="A0A1Y2D9K7"/>
<dbReference type="OrthoDB" id="10267127at2759"/>
<feature type="signal peptide" evidence="1">
    <location>
        <begin position="1"/>
        <end position="22"/>
    </location>
</feature>
<dbReference type="PANTHER" id="PTHR40050">
    <property type="entry name" value="INNER SPORE COAT PROTEIN H"/>
    <property type="match status" value="1"/>
</dbReference>
<feature type="chain" id="PRO_5011000580" description="Coth-domain-containing protein" evidence="1">
    <location>
        <begin position="23"/>
        <end position="600"/>
    </location>
</feature>
<evidence type="ECO:0000313" key="3">
    <source>
        <dbReference type="Proteomes" id="UP000193920"/>
    </source>
</evidence>
<dbReference type="Proteomes" id="UP000193920">
    <property type="component" value="Unassembled WGS sequence"/>
</dbReference>
<dbReference type="EMBL" id="MCOG01000078">
    <property type="protein sequence ID" value="ORY55355.1"/>
    <property type="molecule type" value="Genomic_DNA"/>
</dbReference>
<evidence type="ECO:0000313" key="2">
    <source>
        <dbReference type="EMBL" id="ORY55355.1"/>
    </source>
</evidence>
<name>A0A1Y2D9K7_9FUNG</name>